<dbReference type="NCBIfam" id="TIGR01727">
    <property type="entry name" value="oligo_HPY"/>
    <property type="match status" value="1"/>
</dbReference>
<dbReference type="EMBL" id="VFQE01000001">
    <property type="protein sequence ID" value="TQN43882.1"/>
    <property type="molecule type" value="Genomic_DNA"/>
</dbReference>
<dbReference type="CDD" id="cd03257">
    <property type="entry name" value="ABC_NikE_OppD_transporters"/>
    <property type="match status" value="1"/>
</dbReference>
<dbReference type="PROSITE" id="PS00211">
    <property type="entry name" value="ABC_TRANSPORTER_1"/>
    <property type="match status" value="1"/>
</dbReference>
<dbReference type="OrthoDB" id="8481147at2"/>
<dbReference type="GO" id="GO:0005886">
    <property type="term" value="C:plasma membrane"/>
    <property type="evidence" value="ECO:0007669"/>
    <property type="project" value="UniProtKB-SubCell"/>
</dbReference>
<dbReference type="GO" id="GO:0015833">
    <property type="term" value="P:peptide transport"/>
    <property type="evidence" value="ECO:0007669"/>
    <property type="project" value="InterPro"/>
</dbReference>
<evidence type="ECO:0000313" key="10">
    <source>
        <dbReference type="Proteomes" id="UP000319865"/>
    </source>
</evidence>
<comment type="subcellular location">
    <subcellularLocation>
        <location evidence="1">Cell membrane</location>
        <topology evidence="1">Peripheral membrane protein</topology>
    </subcellularLocation>
</comment>
<dbReference type="Pfam" id="PF08352">
    <property type="entry name" value="oligo_HPY"/>
    <property type="match status" value="1"/>
</dbReference>
<dbReference type="SUPFAM" id="SSF52540">
    <property type="entry name" value="P-loop containing nucleoside triphosphate hydrolases"/>
    <property type="match status" value="1"/>
</dbReference>
<dbReference type="PANTHER" id="PTHR43297:SF2">
    <property type="entry name" value="DIPEPTIDE TRANSPORT ATP-BINDING PROTEIN DPPD"/>
    <property type="match status" value="1"/>
</dbReference>
<proteinExistence type="inferred from homology"/>
<gene>
    <name evidence="9" type="ORF">FHU33_3353</name>
</gene>
<evidence type="ECO:0000256" key="1">
    <source>
        <dbReference type="ARBA" id="ARBA00004202"/>
    </source>
</evidence>
<dbReference type="GO" id="GO:0016887">
    <property type="term" value="F:ATP hydrolysis activity"/>
    <property type="evidence" value="ECO:0007669"/>
    <property type="project" value="InterPro"/>
</dbReference>
<organism evidence="9 10">
    <name type="scientific">Blastococcus colisei</name>
    <dbReference type="NCBI Taxonomy" id="1564162"/>
    <lineage>
        <taxon>Bacteria</taxon>
        <taxon>Bacillati</taxon>
        <taxon>Actinomycetota</taxon>
        <taxon>Actinomycetes</taxon>
        <taxon>Geodermatophilales</taxon>
        <taxon>Geodermatophilaceae</taxon>
        <taxon>Blastococcus</taxon>
    </lineage>
</organism>
<sequence>MTTSPVDGSLAVHPETGPLLAVEDLRIRFQTEDGPVHAVNGVSFELARGEILALVGESGCGKSVTAMSIPGLLPATATVTGSIRLEGTDLLSLSPKQLREVRGKDVSFVFQEPMTSLNPAFTVGRQIREVLQRHEGLSKRAAHQRAIELLELVRIPAPRQRVDEYPHQLSGGMRQRVMIAIGVACGPKILVADEPTTALDVTIQAGVLDILRRLRSELGTSIILITHDLGVVADLADRVVVMYAGRPVEQAEVHELFAHPQHPYTNGLLSAIPHREKGPEEVAVRRLVEIPGLVPSLRSDPDECVFAPRCPRRTEICVEHRPPLEPTRPFHPTACYHPGEQA</sequence>
<dbReference type="FunFam" id="3.40.50.300:FF:000016">
    <property type="entry name" value="Oligopeptide ABC transporter ATP-binding component"/>
    <property type="match status" value="1"/>
</dbReference>
<dbReference type="SMART" id="SM00382">
    <property type="entry name" value="AAA"/>
    <property type="match status" value="1"/>
</dbReference>
<evidence type="ECO:0000256" key="4">
    <source>
        <dbReference type="ARBA" id="ARBA00022475"/>
    </source>
</evidence>
<evidence type="ECO:0000256" key="2">
    <source>
        <dbReference type="ARBA" id="ARBA00005417"/>
    </source>
</evidence>
<comment type="similarity">
    <text evidence="2">Belongs to the ABC transporter superfamily.</text>
</comment>
<feature type="domain" description="ABC transporter" evidence="8">
    <location>
        <begin position="20"/>
        <end position="269"/>
    </location>
</feature>
<dbReference type="PROSITE" id="PS50893">
    <property type="entry name" value="ABC_TRANSPORTER_2"/>
    <property type="match status" value="1"/>
</dbReference>
<dbReference type="RefSeq" id="WP_142026321.1">
    <property type="nucleotide sequence ID" value="NZ_VFQE01000001.1"/>
</dbReference>
<keyword evidence="3" id="KW-0813">Transport</keyword>
<evidence type="ECO:0000256" key="3">
    <source>
        <dbReference type="ARBA" id="ARBA00022448"/>
    </source>
</evidence>
<comment type="caution">
    <text evidence="9">The sequence shown here is derived from an EMBL/GenBank/DDBJ whole genome shotgun (WGS) entry which is preliminary data.</text>
</comment>
<dbReference type="PANTHER" id="PTHR43297">
    <property type="entry name" value="OLIGOPEPTIDE TRANSPORT ATP-BINDING PROTEIN APPD"/>
    <property type="match status" value="1"/>
</dbReference>
<keyword evidence="5" id="KW-0547">Nucleotide-binding</keyword>
<dbReference type="InterPro" id="IPR003439">
    <property type="entry name" value="ABC_transporter-like_ATP-bd"/>
</dbReference>
<reference evidence="9 10" key="1">
    <citation type="submission" date="2019-06" db="EMBL/GenBank/DDBJ databases">
        <title>Sequencing the genomes of 1000 actinobacteria strains.</title>
        <authorList>
            <person name="Klenk H.-P."/>
        </authorList>
    </citation>
    <scope>NUCLEOTIDE SEQUENCE [LARGE SCALE GENOMIC DNA]</scope>
    <source>
        <strain evidence="9 10">DSM 46837</strain>
    </source>
</reference>
<accession>A0A543PIH9</accession>
<keyword evidence="6 9" id="KW-0067">ATP-binding</keyword>
<evidence type="ECO:0000256" key="7">
    <source>
        <dbReference type="ARBA" id="ARBA00023136"/>
    </source>
</evidence>
<evidence type="ECO:0000256" key="6">
    <source>
        <dbReference type="ARBA" id="ARBA00022840"/>
    </source>
</evidence>
<dbReference type="InterPro" id="IPR017871">
    <property type="entry name" value="ABC_transporter-like_CS"/>
</dbReference>
<dbReference type="InterPro" id="IPR003593">
    <property type="entry name" value="AAA+_ATPase"/>
</dbReference>
<evidence type="ECO:0000256" key="5">
    <source>
        <dbReference type="ARBA" id="ARBA00022741"/>
    </source>
</evidence>
<name>A0A543PIH9_9ACTN</name>
<dbReference type="InterPro" id="IPR027417">
    <property type="entry name" value="P-loop_NTPase"/>
</dbReference>
<dbReference type="InterPro" id="IPR050388">
    <property type="entry name" value="ABC_Ni/Peptide_Import"/>
</dbReference>
<dbReference type="AlphaFoldDB" id="A0A543PIH9"/>
<protein>
    <submittedName>
        <fullName evidence="9">Peptide/nickel transport system ATP-binding protein</fullName>
    </submittedName>
</protein>
<keyword evidence="10" id="KW-1185">Reference proteome</keyword>
<dbReference type="GO" id="GO:0005524">
    <property type="term" value="F:ATP binding"/>
    <property type="evidence" value="ECO:0007669"/>
    <property type="project" value="UniProtKB-KW"/>
</dbReference>
<evidence type="ECO:0000313" key="9">
    <source>
        <dbReference type="EMBL" id="TQN43882.1"/>
    </source>
</evidence>
<keyword evidence="4" id="KW-1003">Cell membrane</keyword>
<evidence type="ECO:0000259" key="8">
    <source>
        <dbReference type="PROSITE" id="PS50893"/>
    </source>
</evidence>
<dbReference type="Pfam" id="PF00005">
    <property type="entry name" value="ABC_tran"/>
    <property type="match status" value="1"/>
</dbReference>
<dbReference type="Gene3D" id="3.40.50.300">
    <property type="entry name" value="P-loop containing nucleotide triphosphate hydrolases"/>
    <property type="match status" value="1"/>
</dbReference>
<dbReference type="InterPro" id="IPR013563">
    <property type="entry name" value="Oligopep_ABC_C"/>
</dbReference>
<keyword evidence="7" id="KW-0472">Membrane</keyword>
<dbReference type="Proteomes" id="UP000319865">
    <property type="component" value="Unassembled WGS sequence"/>
</dbReference>